<dbReference type="Proteomes" id="UP000198211">
    <property type="component" value="Unassembled WGS sequence"/>
</dbReference>
<evidence type="ECO:0000313" key="2">
    <source>
        <dbReference type="Proteomes" id="UP000198211"/>
    </source>
</evidence>
<keyword evidence="2" id="KW-1185">Reference proteome</keyword>
<accession>A0A225WA12</accession>
<sequence length="89" mass="10855">MFLHMIKASRRPRSRKLHIWYGRSRTLADFDRIKPCCHHYLCRKRMAYTLAKWYGPPKQPRRRTVCPTKKELPRNENNYTKILPIGWTL</sequence>
<gene>
    <name evidence="1" type="ORF">PHMEG_00012079</name>
</gene>
<comment type="caution">
    <text evidence="1">The sequence shown here is derived from an EMBL/GenBank/DDBJ whole genome shotgun (WGS) entry which is preliminary data.</text>
</comment>
<evidence type="ECO:0000313" key="1">
    <source>
        <dbReference type="EMBL" id="OWZ14445.1"/>
    </source>
</evidence>
<proteinExistence type="predicted"/>
<protein>
    <submittedName>
        <fullName evidence="1">Uncharacterized protein</fullName>
    </submittedName>
</protein>
<dbReference type="AlphaFoldDB" id="A0A225WA12"/>
<organism evidence="1 2">
    <name type="scientific">Phytophthora megakarya</name>
    <dbReference type="NCBI Taxonomy" id="4795"/>
    <lineage>
        <taxon>Eukaryota</taxon>
        <taxon>Sar</taxon>
        <taxon>Stramenopiles</taxon>
        <taxon>Oomycota</taxon>
        <taxon>Peronosporomycetes</taxon>
        <taxon>Peronosporales</taxon>
        <taxon>Peronosporaceae</taxon>
        <taxon>Phytophthora</taxon>
    </lineage>
</organism>
<reference evidence="2" key="1">
    <citation type="submission" date="2017-03" db="EMBL/GenBank/DDBJ databases">
        <title>Phytopthora megakarya and P. palmivora, two closely related causual agents of cacao black pod achieved similar genome size and gene model numbers by different mechanisms.</title>
        <authorList>
            <person name="Ali S."/>
            <person name="Shao J."/>
            <person name="Larry D.J."/>
            <person name="Kronmiller B."/>
            <person name="Shen D."/>
            <person name="Strem M.D."/>
            <person name="Melnick R.L."/>
            <person name="Guiltinan M.J."/>
            <person name="Tyler B.M."/>
            <person name="Meinhardt L.W."/>
            <person name="Bailey B.A."/>
        </authorList>
    </citation>
    <scope>NUCLEOTIDE SEQUENCE [LARGE SCALE GENOMIC DNA]</scope>
    <source>
        <strain evidence="2">zdho120</strain>
    </source>
</reference>
<dbReference type="EMBL" id="NBNE01001337">
    <property type="protein sequence ID" value="OWZ14445.1"/>
    <property type="molecule type" value="Genomic_DNA"/>
</dbReference>
<name>A0A225WA12_9STRA</name>